<proteinExistence type="inferred from homology"/>
<dbReference type="InterPro" id="IPR011249">
    <property type="entry name" value="Metalloenz_LuxS/M16"/>
</dbReference>
<evidence type="ECO:0000256" key="1">
    <source>
        <dbReference type="ARBA" id="ARBA00007261"/>
    </source>
</evidence>
<dbReference type="Gene3D" id="3.30.830.10">
    <property type="entry name" value="Metalloenzyme, LuxS/M16 peptidase-like"/>
    <property type="match status" value="2"/>
</dbReference>
<dbReference type="PANTHER" id="PTHR11851">
    <property type="entry name" value="METALLOPROTEASE"/>
    <property type="match status" value="1"/>
</dbReference>
<dbReference type="PANTHER" id="PTHR11851:SF49">
    <property type="entry name" value="MITOCHONDRIAL-PROCESSING PEPTIDASE SUBUNIT ALPHA"/>
    <property type="match status" value="1"/>
</dbReference>
<dbReference type="SUPFAM" id="SSF63411">
    <property type="entry name" value="LuxS/MPP-like metallohydrolase"/>
    <property type="match status" value="2"/>
</dbReference>
<dbReference type="Pfam" id="PF00675">
    <property type="entry name" value="Peptidase_M16"/>
    <property type="match status" value="1"/>
</dbReference>
<protein>
    <submittedName>
        <fullName evidence="4">Peptidase M16 inactive domain protein</fullName>
    </submittedName>
</protein>
<dbReference type="InterPro" id="IPR011765">
    <property type="entry name" value="Pept_M16_N"/>
</dbReference>
<evidence type="ECO:0000259" key="2">
    <source>
        <dbReference type="Pfam" id="PF00675"/>
    </source>
</evidence>
<dbReference type="EMBL" id="LNQR01000056">
    <property type="protein sequence ID" value="KWT86760.1"/>
    <property type="molecule type" value="Genomic_DNA"/>
</dbReference>
<gene>
    <name evidence="4" type="ORF">ASN18_1483</name>
</gene>
<accession>A0ABR5SFN0</accession>
<name>A0ABR5SFN0_9BACT</name>
<dbReference type="InterPro" id="IPR050361">
    <property type="entry name" value="MPP/UQCRC_Complex"/>
</dbReference>
<feature type="domain" description="Peptidase M16 N-terminal" evidence="2">
    <location>
        <begin position="42"/>
        <end position="182"/>
    </location>
</feature>
<comment type="similarity">
    <text evidence="1">Belongs to the peptidase M16 family.</text>
</comment>
<organism evidence="4 5">
    <name type="scientific">Candidatus Magnetominusculus xianensis</name>
    <dbReference type="NCBI Taxonomy" id="1748249"/>
    <lineage>
        <taxon>Bacteria</taxon>
        <taxon>Pseudomonadati</taxon>
        <taxon>Nitrospirota</taxon>
        <taxon>Nitrospiria</taxon>
        <taxon>Nitrospirales</taxon>
        <taxon>Nitrospiraceae</taxon>
        <taxon>Candidatus Magnetominusculus</taxon>
    </lineage>
</organism>
<evidence type="ECO:0000313" key="4">
    <source>
        <dbReference type="EMBL" id="KWT86760.1"/>
    </source>
</evidence>
<feature type="domain" description="Peptidase M16 C-terminal" evidence="3">
    <location>
        <begin position="195"/>
        <end position="374"/>
    </location>
</feature>
<comment type="caution">
    <text evidence="4">The sequence shown here is derived from an EMBL/GenBank/DDBJ whole genome shotgun (WGS) entry which is preliminary data.</text>
</comment>
<keyword evidence="5" id="KW-1185">Reference proteome</keyword>
<dbReference type="InterPro" id="IPR007863">
    <property type="entry name" value="Peptidase_M16_C"/>
</dbReference>
<dbReference type="Proteomes" id="UP000060487">
    <property type="component" value="Unassembled WGS sequence"/>
</dbReference>
<sequence>MTIGRIKIIALAALLAVTVSLFSVNAFAIDMRRVVMPNGLVVLYAQRHNLPVVRMSLLINASKLDEPTRLAGLANLTAQMLTEGTKKRTSKEIHEEIEFTGASIEATLTSDYTAVGLSVLRKDLHAMFEILADCVLNPAFTEAELRQKKELVKGGIMHKEESPAYTANKAFLSEVFGKFPYGRVSEGAPETIDMIKRDDLVNFHSDFYVPSGSILSVAGDISYEELMALIDKYLSERAGWSNKPVKKRAVAELPKHVAKKAVLINRDTQQANIILGGAGIKRDNPDFYSVAVMNYILGGGGFASRMVKSIRDNLGLAYDIHSHFASFKYAGDFQVVIQTKNEFTNVAVEEILKQIKNMKEGVVTDEELSGAKAYLTGSFPRKLDTMDKISMFMAQVEFYGLGTDFDKKYPGIINAITKEDVRRAAQKYLLSNTNYRLVIVGNQEKIGLNSDYK</sequence>
<evidence type="ECO:0000313" key="5">
    <source>
        <dbReference type="Proteomes" id="UP000060487"/>
    </source>
</evidence>
<reference evidence="4 5" key="1">
    <citation type="submission" date="2015-11" db="EMBL/GenBank/DDBJ databases">
        <authorList>
            <person name="Lin W."/>
        </authorList>
    </citation>
    <scope>NUCLEOTIDE SEQUENCE [LARGE SCALE GENOMIC DNA]</scope>
    <source>
        <strain evidence="4 5">HCH-1</strain>
    </source>
</reference>
<evidence type="ECO:0000259" key="3">
    <source>
        <dbReference type="Pfam" id="PF05193"/>
    </source>
</evidence>
<dbReference type="Pfam" id="PF05193">
    <property type="entry name" value="Peptidase_M16_C"/>
    <property type="match status" value="1"/>
</dbReference>